<organism evidence="2 3">
    <name type="scientific">Coccidioides posadasii RMSCC 3488</name>
    <dbReference type="NCBI Taxonomy" id="454284"/>
    <lineage>
        <taxon>Eukaryota</taxon>
        <taxon>Fungi</taxon>
        <taxon>Dikarya</taxon>
        <taxon>Ascomycota</taxon>
        <taxon>Pezizomycotina</taxon>
        <taxon>Eurotiomycetes</taxon>
        <taxon>Eurotiomycetidae</taxon>
        <taxon>Onygenales</taxon>
        <taxon>Onygenaceae</taxon>
        <taxon>Coccidioides</taxon>
    </lineage>
</organism>
<dbReference type="AlphaFoldDB" id="A0A0J6F7X0"/>
<reference evidence="3" key="3">
    <citation type="journal article" date="2010" name="Genome Res.">
        <title>Population genomic sequencing of Coccidioides fungi reveals recent hybridization and transposon control.</title>
        <authorList>
            <person name="Neafsey D.E."/>
            <person name="Barker B.M."/>
            <person name="Sharpton T.J."/>
            <person name="Stajich J.E."/>
            <person name="Park D.J."/>
            <person name="Whiston E."/>
            <person name="Hung C.-Y."/>
            <person name="McMahan C."/>
            <person name="White J."/>
            <person name="Sykes S."/>
            <person name="Heiman D."/>
            <person name="Young S."/>
            <person name="Zeng Q."/>
            <person name="Abouelleil A."/>
            <person name="Aftuck L."/>
            <person name="Bessette D."/>
            <person name="Brown A."/>
            <person name="FitzGerald M."/>
            <person name="Lui A."/>
            <person name="Macdonald J.P."/>
            <person name="Priest M."/>
            <person name="Orbach M.J."/>
            <person name="Galgiani J.N."/>
            <person name="Kirkland T.N."/>
            <person name="Cole G.T."/>
            <person name="Birren B.W."/>
            <person name="Henn M.R."/>
            <person name="Taylor J.W."/>
            <person name="Rounsley S.D."/>
        </authorList>
    </citation>
    <scope>NUCLEOTIDE SEQUENCE [LARGE SCALE GENOMIC DNA]</scope>
    <source>
        <strain evidence="3">RMSCC 3488</strain>
    </source>
</reference>
<evidence type="ECO:0000313" key="2">
    <source>
        <dbReference type="EMBL" id="KMM69086.1"/>
    </source>
</evidence>
<gene>
    <name evidence="2" type="ORF">CPAG_05409</name>
</gene>
<feature type="region of interest" description="Disordered" evidence="1">
    <location>
        <begin position="77"/>
        <end position="109"/>
    </location>
</feature>
<feature type="compositionally biased region" description="Polar residues" evidence="1">
    <location>
        <begin position="100"/>
        <end position="109"/>
    </location>
</feature>
<reference evidence="3" key="2">
    <citation type="journal article" date="2009" name="Genome Res.">
        <title>Comparative genomic analyses of the human fungal pathogens Coccidioides and their relatives.</title>
        <authorList>
            <person name="Sharpton T.J."/>
            <person name="Stajich J.E."/>
            <person name="Rounsley S.D."/>
            <person name="Gardner M.J."/>
            <person name="Wortman J.R."/>
            <person name="Jordar V.S."/>
            <person name="Maiti R."/>
            <person name="Kodira C.D."/>
            <person name="Neafsey D.E."/>
            <person name="Zeng Q."/>
            <person name="Hung C.-Y."/>
            <person name="McMahan C."/>
            <person name="Muszewska A."/>
            <person name="Grynberg M."/>
            <person name="Mandel M.A."/>
            <person name="Kellner E.M."/>
            <person name="Barker B.M."/>
            <person name="Galgiani J.N."/>
            <person name="Orbach M.J."/>
            <person name="Kirkland T.N."/>
            <person name="Cole G.T."/>
            <person name="Henn M.R."/>
            <person name="Birren B.W."/>
            <person name="Taylor J.W."/>
        </authorList>
    </citation>
    <scope>NUCLEOTIDE SEQUENCE [LARGE SCALE GENOMIC DNA]</scope>
    <source>
        <strain evidence="3">RMSCC 3488</strain>
    </source>
</reference>
<protein>
    <submittedName>
        <fullName evidence="2">Uncharacterized protein</fullName>
    </submittedName>
</protein>
<proteinExistence type="predicted"/>
<accession>A0A0J6F7X0</accession>
<sequence length="109" mass="12234">MPAPQAGQLLWPWLMATSIKLLEDDKTTGQNHALSRPTLVFQAVSLLKESSLVKGSSFLHLGEPGQERLRGRVNRSKELQGPYQQRHGSVHIKRSKSREFQTCQPTSTL</sequence>
<reference evidence="2 3" key="1">
    <citation type="submission" date="2007-06" db="EMBL/GenBank/DDBJ databases">
        <title>The Genome Sequence of Coccidioides posadasii RMSCC_3488.</title>
        <authorList>
            <consortium name="Coccidioides Genome Resources Consortium"/>
            <consortium name="The Broad Institute Genome Sequencing Platform"/>
            <person name="Henn M.R."/>
            <person name="Sykes S."/>
            <person name="Young S."/>
            <person name="Jaffe D."/>
            <person name="Berlin A."/>
            <person name="Alvarez P."/>
            <person name="Butler J."/>
            <person name="Gnerre S."/>
            <person name="Grabherr M."/>
            <person name="Mauceli E."/>
            <person name="Brockman W."/>
            <person name="Kodira C."/>
            <person name="Alvarado L."/>
            <person name="Zeng Q."/>
            <person name="Crawford M."/>
            <person name="Antoine C."/>
            <person name="Devon K."/>
            <person name="Galgiani J."/>
            <person name="Orsborn K."/>
            <person name="Lewis M.L."/>
            <person name="Nusbaum C."/>
            <person name="Galagan J."/>
            <person name="Birren B."/>
        </authorList>
    </citation>
    <scope>NUCLEOTIDE SEQUENCE [LARGE SCALE GENOMIC DNA]</scope>
    <source>
        <strain evidence="2 3">RMSCC 3488</strain>
    </source>
</reference>
<dbReference type="EMBL" id="DS268111">
    <property type="protein sequence ID" value="KMM69086.1"/>
    <property type="molecule type" value="Genomic_DNA"/>
</dbReference>
<dbReference type="Proteomes" id="UP000054567">
    <property type="component" value="Unassembled WGS sequence"/>
</dbReference>
<dbReference type="VEuPathDB" id="FungiDB:CPAG_05409"/>
<evidence type="ECO:0000256" key="1">
    <source>
        <dbReference type="SAM" id="MobiDB-lite"/>
    </source>
</evidence>
<evidence type="ECO:0000313" key="3">
    <source>
        <dbReference type="Proteomes" id="UP000054567"/>
    </source>
</evidence>
<name>A0A0J6F7X0_COCPO</name>